<dbReference type="InterPro" id="IPR050865">
    <property type="entry name" value="BEACH_Domain"/>
</dbReference>
<dbReference type="Proteomes" id="UP000271098">
    <property type="component" value="Unassembled WGS sequence"/>
</dbReference>
<sequence length="163" mass="19253">MRMTCRVVEEQNALRKNFIKAYRKSEMKAVAAEHFLDNLVTQLCHPEGIFHDPESWPSSWALDPTEGPNRERRRLMYSHLTFDKKFVQRRSVDKVKKREKSPPLFHLLKGLCRANSLFLSWSYENLVDIYKRHHLLKDTALEIFLSDGQTYLIVFEDQSVSVI</sequence>
<dbReference type="InterPro" id="IPR023362">
    <property type="entry name" value="PH-BEACH_dom"/>
</dbReference>
<dbReference type="PANTHER" id="PTHR13743:SF86">
    <property type="entry name" value="LYSOSOMAL-TRAFFICKING REGULATOR"/>
    <property type="match status" value="1"/>
</dbReference>
<dbReference type="OrthoDB" id="26681at2759"/>
<evidence type="ECO:0000259" key="1">
    <source>
        <dbReference type="PROSITE" id="PS51783"/>
    </source>
</evidence>
<evidence type="ECO:0000313" key="3">
    <source>
        <dbReference type="Proteomes" id="UP000271098"/>
    </source>
</evidence>
<dbReference type="WBParaSite" id="GPUH_0002213801-mRNA-1">
    <property type="protein sequence ID" value="GPUH_0002213801-mRNA-1"/>
    <property type="gene ID" value="GPUH_0002213801"/>
</dbReference>
<accession>A0A183EMC0</accession>
<proteinExistence type="predicted"/>
<reference evidence="4" key="1">
    <citation type="submission" date="2016-06" db="UniProtKB">
        <authorList>
            <consortium name="WormBaseParasite"/>
        </authorList>
    </citation>
    <scope>IDENTIFICATION</scope>
</reference>
<dbReference type="EMBL" id="UYRT01094271">
    <property type="protein sequence ID" value="VDN39490.1"/>
    <property type="molecule type" value="Genomic_DNA"/>
</dbReference>
<dbReference type="SUPFAM" id="SSF50729">
    <property type="entry name" value="PH domain-like"/>
    <property type="match status" value="1"/>
</dbReference>
<dbReference type="AlphaFoldDB" id="A0A183EMC0"/>
<dbReference type="Gene3D" id="2.30.29.30">
    <property type="entry name" value="Pleckstrin-homology domain (PH domain)/Phosphotyrosine-binding domain (PTB)"/>
    <property type="match status" value="1"/>
</dbReference>
<gene>
    <name evidence="2" type="ORF">GPUH_LOCUS22111</name>
</gene>
<dbReference type="PANTHER" id="PTHR13743">
    <property type="entry name" value="BEIGE/BEACH-RELATED"/>
    <property type="match status" value="1"/>
</dbReference>
<reference evidence="2 3" key="2">
    <citation type="submission" date="2018-11" db="EMBL/GenBank/DDBJ databases">
        <authorList>
            <consortium name="Pathogen Informatics"/>
        </authorList>
    </citation>
    <scope>NUCLEOTIDE SEQUENCE [LARGE SCALE GENOMIC DNA]</scope>
</reference>
<dbReference type="InterPro" id="IPR011993">
    <property type="entry name" value="PH-like_dom_sf"/>
</dbReference>
<evidence type="ECO:0000313" key="4">
    <source>
        <dbReference type="WBParaSite" id="GPUH_0002213801-mRNA-1"/>
    </source>
</evidence>
<evidence type="ECO:0000313" key="2">
    <source>
        <dbReference type="EMBL" id="VDN39490.1"/>
    </source>
</evidence>
<dbReference type="PROSITE" id="PS51783">
    <property type="entry name" value="PH_BEACH"/>
    <property type="match status" value="1"/>
</dbReference>
<organism evidence="4">
    <name type="scientific">Gongylonema pulchrum</name>
    <dbReference type="NCBI Taxonomy" id="637853"/>
    <lineage>
        <taxon>Eukaryota</taxon>
        <taxon>Metazoa</taxon>
        <taxon>Ecdysozoa</taxon>
        <taxon>Nematoda</taxon>
        <taxon>Chromadorea</taxon>
        <taxon>Rhabditida</taxon>
        <taxon>Spirurina</taxon>
        <taxon>Spiruromorpha</taxon>
        <taxon>Spiruroidea</taxon>
        <taxon>Gongylonematidae</taxon>
        <taxon>Gongylonema</taxon>
    </lineage>
</organism>
<protein>
    <submittedName>
        <fullName evidence="4">BEACH-type PH domain-containing protein</fullName>
    </submittedName>
</protein>
<keyword evidence="3" id="KW-1185">Reference proteome</keyword>
<feature type="domain" description="BEACH-type PH" evidence="1">
    <location>
        <begin position="51"/>
        <end position="163"/>
    </location>
</feature>
<dbReference type="Pfam" id="PF14844">
    <property type="entry name" value="PH_BEACH"/>
    <property type="match status" value="1"/>
</dbReference>
<name>A0A183EMC0_9BILA</name>